<gene>
    <name evidence="2" type="ORF">K8N75_09610</name>
</gene>
<dbReference type="AlphaFoldDB" id="A0A8T5UQM8"/>
<keyword evidence="1" id="KW-1133">Transmembrane helix</keyword>
<protein>
    <submittedName>
        <fullName evidence="2">Uncharacterized protein</fullName>
    </submittedName>
</protein>
<dbReference type="EMBL" id="JAIOUQ010000009">
    <property type="protein sequence ID" value="MBZ2166292.1"/>
    <property type="molecule type" value="Genomic_DNA"/>
</dbReference>
<name>A0A8T5UQM8_9EURY</name>
<keyword evidence="1" id="KW-0472">Membrane</keyword>
<feature type="transmembrane region" description="Helical" evidence="1">
    <location>
        <begin position="367"/>
        <end position="387"/>
    </location>
</feature>
<comment type="caution">
    <text evidence="2">The sequence shown here is derived from an EMBL/GenBank/DDBJ whole genome shotgun (WGS) entry which is preliminary data.</text>
</comment>
<dbReference type="Proteomes" id="UP000825933">
    <property type="component" value="Unassembled WGS sequence"/>
</dbReference>
<evidence type="ECO:0000313" key="3">
    <source>
        <dbReference type="Proteomes" id="UP000825933"/>
    </source>
</evidence>
<evidence type="ECO:0000313" key="2">
    <source>
        <dbReference type="EMBL" id="MBZ2166292.1"/>
    </source>
</evidence>
<proteinExistence type="predicted"/>
<accession>A0A8T5UQM8</accession>
<dbReference type="RefSeq" id="WP_223791832.1">
    <property type="nucleotide sequence ID" value="NZ_JAIOUQ010000009.1"/>
</dbReference>
<feature type="transmembrane region" description="Helical" evidence="1">
    <location>
        <begin position="407"/>
        <end position="429"/>
    </location>
</feature>
<reference evidence="3" key="1">
    <citation type="journal article" date="2022" name="Microbiol. Resour. Announc.">
        <title>Draft Genome Sequence of a Methanogenic Archaeon from West Spitsbergen Permafrost.</title>
        <authorList>
            <person name="Trubitsyn V."/>
            <person name="Rivkina E."/>
            <person name="Shcherbakova V."/>
        </authorList>
    </citation>
    <scope>NUCLEOTIDE SEQUENCE [LARGE SCALE GENOMIC DNA]</scope>
    <source>
        <strain evidence="3">VT</strain>
    </source>
</reference>
<keyword evidence="3" id="KW-1185">Reference proteome</keyword>
<sequence length="1154" mass="123464">MSDKTLGIKTAIDISDIQGGLNDLLGLFDKIPDSINTDITLSGNAEGDLLTLQEEADTLNTTDILLGADVVGNAEDDLTNISGEVDSLNNTQLAIPVDDSNVVTLGDDANNASTDIEGMGTAAEEASQRIQTAMEDADTSVTNVGNDAVSAADNISQAGDSTSGGGSDSAVGGLIGAGTDAAIAAAVDGAGNYEDSMKRIGTTQDHMVETVDQVQAKWGNVMNDMKSVTGRTMGDVRGDIAAMGIVGVHNTDTITRGFGLMSGAAENLNVPISTVEKAYARVVQTGTLGNRQLVSLGIDSDDVMRRTGMTIDQVKDKMLGMNKEQRAAFLNSLMDSQANAAGMEEYKTTWGHTLDQTAATGDYMSRILGATVLPAVSAGLGVVNWALGGFAGWLDNLEGPVGDITRGIVGLGIGFVGLTGFIGATSYVLGKFPDFIKAALGIDETSLLQKWLGFWKNVGTKAIDIIKGWNIPEAISKRLGLGDDLLKDIKIPNLTKGLDDGFAQMESTIQKESPKLTTRIKEFGTKLINDIKEIKIPNIFGEEKGSIKGPDIDNIFKKTEERWVKDSDDLFNTGSKIAKKYTNVLDNIYGVIKNGVLKIDNLADEKVGNILDRLFPDEKGTFNFNFDSVVNKVKSGMGRVKDEIVSGGKDWYAEQIRLGEQDRVVLEELGSDIKSGMNKVGNVLDEAYTKILPKWKMEDMVAKAIGDGKGLTTITDDFSTEFKMAMNLAGKNIDDYAGDFEINAKTSISKSFTNIENELYTKGELKSGTISDKFKKFFNDEEGRILPESNKFKDFISRIFGDIKLPDIKFPKPNLSFIDDLTKGITGKLPDLKNIGGRLPTSVNEGILGRLGSLTGKAGGPAMVITTVLQMLSGAGENWHKSILQQTQEVFGIDAWKGIINAMVPQNIKDIIAPRWEMFKIPYASAATFLGLDKLNINPEQFWGYIFGKDASKRMGDWLDVNISGPLNHFFLNLPGNIVSWASGIPGAIEKPFQDAGNWLQNMPQNFYNWGSGMIGGLVDGIKSQLPNVGGALQWISDHLPHSPPKMGPLSGDLAGNMESWAANIALSGVKGLGKFNLNNVNIPSIPSVSNQLGNNSQQSNLISITVDLTGLPAGTTPQQAKDIGNNIGEGLSTNPALRGLITAGGKVGPLARK</sequence>
<organism evidence="2 3">
    <name type="scientific">Methanobacterium spitsbergense</name>
    <dbReference type="NCBI Taxonomy" id="2874285"/>
    <lineage>
        <taxon>Archaea</taxon>
        <taxon>Methanobacteriati</taxon>
        <taxon>Methanobacteriota</taxon>
        <taxon>Methanomada group</taxon>
        <taxon>Methanobacteria</taxon>
        <taxon>Methanobacteriales</taxon>
        <taxon>Methanobacteriaceae</taxon>
        <taxon>Methanobacterium</taxon>
    </lineage>
</organism>
<evidence type="ECO:0000256" key="1">
    <source>
        <dbReference type="SAM" id="Phobius"/>
    </source>
</evidence>
<keyword evidence="1" id="KW-0812">Transmembrane</keyword>